<dbReference type="AlphaFoldDB" id="A0A7Y0A8H0"/>
<dbReference type="NCBIfam" id="TIGR04183">
    <property type="entry name" value="Por_Secre_tail"/>
    <property type="match status" value="1"/>
</dbReference>
<evidence type="ECO:0000313" key="4">
    <source>
        <dbReference type="Proteomes" id="UP000552615"/>
    </source>
</evidence>
<dbReference type="InterPro" id="IPR001322">
    <property type="entry name" value="Lamin_tail_dom"/>
</dbReference>
<comment type="caution">
    <text evidence="3">The sequence shown here is derived from an EMBL/GenBank/DDBJ whole genome shotgun (WGS) entry which is preliminary data.</text>
</comment>
<name>A0A7Y0A8H0_9FLAO</name>
<protein>
    <submittedName>
        <fullName evidence="3">T9SS type A sorting domain-containing protein</fullName>
    </submittedName>
</protein>
<sequence>MKKILYGGFLVILPSLFQAQLFITEVYRDTPYSEYIDANDPVNQNPSPELYEKLRKRHRGEFVEIFNASDKGINLKDWSLMDDEGSYNFPNKIIPSGQYIVVAANNNEVGDYFPYFFSTTQGKQNQILYQKDIKLNNSNESLRLIARKILGNDIDPPYATSSFVYPVSSDFGIAGGSSNVIANPSIFYDVRDWQYGYSTPQIPTPLAGSITPPIKPFEEYVDSYLLQNYSLMTWDDNVSVFLSTVCNISIPSVSQTPNTGVTSGGKSFTYDEAGNSSASSTYTSGGNSGGISSGYTGDEIDQIKAAIQLSPNPTYSIVNVNITGIAQGKVASVQVFSSTGAILFTKNNLQSTTNFNFSFDLSGQITGVYIANFTLTTGQVVGKNVLKY</sequence>
<organism evidence="3 4">
    <name type="scientific">Chryseobacterium cheonjiense</name>
    <dbReference type="NCBI Taxonomy" id="2728845"/>
    <lineage>
        <taxon>Bacteria</taxon>
        <taxon>Pseudomonadati</taxon>
        <taxon>Bacteroidota</taxon>
        <taxon>Flavobacteriia</taxon>
        <taxon>Flavobacteriales</taxon>
        <taxon>Weeksellaceae</taxon>
        <taxon>Chryseobacterium group</taxon>
        <taxon>Chryseobacterium</taxon>
    </lineage>
</organism>
<feature type="domain" description="LTD" evidence="2">
    <location>
        <begin position="15"/>
        <end position="199"/>
    </location>
</feature>
<dbReference type="Pfam" id="PF18962">
    <property type="entry name" value="Por_Secre_tail"/>
    <property type="match status" value="1"/>
</dbReference>
<evidence type="ECO:0000259" key="2">
    <source>
        <dbReference type="PROSITE" id="PS51841"/>
    </source>
</evidence>
<keyword evidence="1" id="KW-0732">Signal</keyword>
<dbReference type="Gene3D" id="2.60.40.1260">
    <property type="entry name" value="Lamin Tail domain"/>
    <property type="match status" value="1"/>
</dbReference>
<dbReference type="InterPro" id="IPR026444">
    <property type="entry name" value="Secre_tail"/>
</dbReference>
<proteinExistence type="predicted"/>
<dbReference type="InterPro" id="IPR036415">
    <property type="entry name" value="Lamin_tail_dom_sf"/>
</dbReference>
<dbReference type="PROSITE" id="PS51841">
    <property type="entry name" value="LTD"/>
    <property type="match status" value="1"/>
</dbReference>
<keyword evidence="4" id="KW-1185">Reference proteome</keyword>
<reference evidence="3 4" key="1">
    <citation type="submission" date="2020-04" db="EMBL/GenBank/DDBJ databases">
        <title>Chryseobacterium sp. RJ-7-14 sp. nov., isolated from Jeju soil.</title>
        <authorList>
            <person name="Dahal R.H."/>
            <person name="Chaudhary D.K."/>
        </authorList>
    </citation>
    <scope>NUCLEOTIDE SEQUENCE [LARGE SCALE GENOMIC DNA]</scope>
    <source>
        <strain evidence="3 4">RJ-7-14</strain>
    </source>
</reference>
<dbReference type="SUPFAM" id="SSF74853">
    <property type="entry name" value="Lamin A/C globular tail domain"/>
    <property type="match status" value="1"/>
</dbReference>
<evidence type="ECO:0000313" key="3">
    <source>
        <dbReference type="EMBL" id="NML58408.1"/>
    </source>
</evidence>
<evidence type="ECO:0000256" key="1">
    <source>
        <dbReference type="ARBA" id="ARBA00022729"/>
    </source>
</evidence>
<dbReference type="EMBL" id="JABBGF010000002">
    <property type="protein sequence ID" value="NML58408.1"/>
    <property type="molecule type" value="Genomic_DNA"/>
</dbReference>
<accession>A0A7Y0A8H0</accession>
<gene>
    <name evidence="3" type="ORF">HHL20_13755</name>
</gene>
<dbReference type="Proteomes" id="UP000552615">
    <property type="component" value="Unassembled WGS sequence"/>
</dbReference>
<dbReference type="Pfam" id="PF00932">
    <property type="entry name" value="LTD"/>
    <property type="match status" value="1"/>
</dbReference>